<evidence type="ECO:0000313" key="2">
    <source>
        <dbReference type="EMBL" id="OIQ94369.1"/>
    </source>
</evidence>
<proteinExistence type="predicted"/>
<dbReference type="AlphaFoldDB" id="A0A1J5RF28"/>
<feature type="domain" description="GmrSD restriction endonucleases C-terminal" evidence="1">
    <location>
        <begin position="57"/>
        <end position="189"/>
    </location>
</feature>
<organism evidence="2">
    <name type="scientific">mine drainage metagenome</name>
    <dbReference type="NCBI Taxonomy" id="410659"/>
    <lineage>
        <taxon>unclassified sequences</taxon>
        <taxon>metagenomes</taxon>
        <taxon>ecological metagenomes</taxon>
    </lineage>
</organism>
<dbReference type="EMBL" id="MLJW01000188">
    <property type="protein sequence ID" value="OIQ94369.1"/>
    <property type="molecule type" value="Genomic_DNA"/>
</dbReference>
<dbReference type="PANTHER" id="PTHR35149:SF1">
    <property type="entry name" value="DUF5655 DOMAIN-CONTAINING PROTEIN"/>
    <property type="match status" value="1"/>
</dbReference>
<evidence type="ECO:0000259" key="1">
    <source>
        <dbReference type="Pfam" id="PF07510"/>
    </source>
</evidence>
<sequence>MIGCLDTIESFLVRRAICGIEPTGLLGLFRTMWSSVDGHPTAEAIESVIMKRLTIEWPTDERMRESIKTRPLYGAAIAKYVVLEYDKSLGLDQPKTNDFSIEHVMPRSYCDAWSEVVTKPQHAKLKDLWANLIPLSTAMNEVVAQSEFHNKKTYFEVDSMFASARRVGKDFESWGEKEICERSEHLADWAIKRWKRTTNA</sequence>
<dbReference type="Pfam" id="PF07510">
    <property type="entry name" value="GmrSD_C"/>
    <property type="match status" value="1"/>
</dbReference>
<protein>
    <recommendedName>
        <fullName evidence="1">GmrSD restriction endonucleases C-terminal domain-containing protein</fullName>
    </recommendedName>
</protein>
<name>A0A1J5RF28_9ZZZZ</name>
<dbReference type="InterPro" id="IPR011089">
    <property type="entry name" value="GmrSD_C"/>
</dbReference>
<comment type="caution">
    <text evidence="2">The sequence shown here is derived from an EMBL/GenBank/DDBJ whole genome shotgun (WGS) entry which is preliminary data.</text>
</comment>
<dbReference type="PANTHER" id="PTHR35149">
    <property type="entry name" value="SLL5132 PROTEIN"/>
    <property type="match status" value="1"/>
</dbReference>
<reference evidence="2" key="1">
    <citation type="submission" date="2016-10" db="EMBL/GenBank/DDBJ databases">
        <title>Sequence of Gallionella enrichment culture.</title>
        <authorList>
            <person name="Poehlein A."/>
            <person name="Muehling M."/>
            <person name="Daniel R."/>
        </authorList>
    </citation>
    <scope>NUCLEOTIDE SEQUENCE</scope>
</reference>
<gene>
    <name evidence="2" type="ORF">GALL_237070</name>
</gene>
<accession>A0A1J5RF28</accession>